<dbReference type="CDD" id="cd18388">
    <property type="entry name" value="BTB_POZ_KCTD15"/>
    <property type="match status" value="1"/>
</dbReference>
<feature type="compositionally biased region" description="Low complexity" evidence="1">
    <location>
        <begin position="9"/>
        <end position="21"/>
    </location>
</feature>
<dbReference type="InterPro" id="IPR011333">
    <property type="entry name" value="SKP1/BTB/POZ_sf"/>
</dbReference>
<name>A0A2I3MW87_PAPAN</name>
<evidence type="ECO:0000313" key="3">
    <source>
        <dbReference type="Ensembl" id="ENSPANP00000040039.2"/>
    </source>
</evidence>
<dbReference type="PANTHER" id="PTHR14499">
    <property type="entry name" value="POTASSIUM CHANNEL TETRAMERIZATION DOMAIN-CONTAINING"/>
    <property type="match status" value="1"/>
</dbReference>
<dbReference type="GO" id="GO:0051260">
    <property type="term" value="P:protein homooligomerization"/>
    <property type="evidence" value="ECO:0007669"/>
    <property type="project" value="InterPro"/>
</dbReference>
<dbReference type="SUPFAM" id="SSF54695">
    <property type="entry name" value="POZ domain"/>
    <property type="match status" value="1"/>
</dbReference>
<dbReference type="SMART" id="SM00225">
    <property type="entry name" value="BTB"/>
    <property type="match status" value="1"/>
</dbReference>
<feature type="domain" description="BTB" evidence="2">
    <location>
        <begin position="56"/>
        <end position="158"/>
    </location>
</feature>
<dbReference type="Proteomes" id="UP000028761">
    <property type="component" value="Chromosome 20"/>
</dbReference>
<dbReference type="AlphaFoldDB" id="A0A2I3MW87"/>
<accession>A0A2I3MW87</accession>
<dbReference type="InterPro" id="IPR000210">
    <property type="entry name" value="BTB/POZ_dom"/>
</dbReference>
<reference evidence="3" key="2">
    <citation type="submission" date="2025-08" db="UniProtKB">
        <authorList>
            <consortium name="Ensembl"/>
        </authorList>
    </citation>
    <scope>IDENTIFICATION</scope>
</reference>
<evidence type="ECO:0000259" key="2">
    <source>
        <dbReference type="SMART" id="SM00225"/>
    </source>
</evidence>
<evidence type="ECO:0000256" key="1">
    <source>
        <dbReference type="SAM" id="MobiDB-lite"/>
    </source>
</evidence>
<dbReference type="RefSeq" id="XP_031515545.1">
    <property type="nucleotide sequence ID" value="XM_031659685.1"/>
</dbReference>
<dbReference type="GO" id="GO:0042802">
    <property type="term" value="F:identical protein binding"/>
    <property type="evidence" value="ECO:0007669"/>
    <property type="project" value="UniProtKB-ARBA"/>
</dbReference>
<dbReference type="Pfam" id="PF20871">
    <property type="entry name" value="KCTD1-15_CTD"/>
    <property type="match status" value="1"/>
</dbReference>
<dbReference type="RefSeq" id="XP_031515544.1">
    <property type="nucleotide sequence ID" value="XM_031659684.1"/>
</dbReference>
<feature type="region of interest" description="Disordered" evidence="1">
    <location>
        <begin position="1"/>
        <end position="32"/>
    </location>
</feature>
<keyword evidence="4" id="KW-1185">Reference proteome</keyword>
<dbReference type="Pfam" id="PF02214">
    <property type="entry name" value="BTB_2"/>
    <property type="match status" value="1"/>
</dbReference>
<organism evidence="3 4">
    <name type="scientific">Papio anubis</name>
    <name type="common">Olive baboon</name>
    <dbReference type="NCBI Taxonomy" id="9555"/>
    <lineage>
        <taxon>Eukaryota</taxon>
        <taxon>Metazoa</taxon>
        <taxon>Chordata</taxon>
        <taxon>Craniata</taxon>
        <taxon>Vertebrata</taxon>
        <taxon>Euteleostomi</taxon>
        <taxon>Mammalia</taxon>
        <taxon>Eutheria</taxon>
        <taxon>Euarchontoglires</taxon>
        <taxon>Primates</taxon>
        <taxon>Haplorrhini</taxon>
        <taxon>Catarrhini</taxon>
        <taxon>Cercopithecidae</taxon>
        <taxon>Cercopithecinae</taxon>
        <taxon>Papio</taxon>
    </lineage>
</organism>
<proteinExistence type="predicted"/>
<protein>
    <recommendedName>
        <fullName evidence="2">BTB domain-containing protein</fullName>
    </recommendedName>
</protein>
<dbReference type="Bgee" id="ENSPANG00000012956">
    <property type="expression patterns" value="Expressed in aorta and 60 other cell types or tissues"/>
</dbReference>
<dbReference type="ExpressionAtlas" id="A0A2I3MW87">
    <property type="expression patterns" value="baseline"/>
</dbReference>
<sequence length="354" mass="39366">MPHRKERPSGSSLHTHGSTGTAEGGNMSRLSLTRSPVSPLAAQGIPLPAQLTKSNAPVHIDVGGHMYTSSLATLTKYPDSRISRLFNGTEPIVLDSLKQHYFIDRDGEIFRYILSFLRTSKLLLPDDFKDFSLLYEEARYYQLQPMVRELERWQQEQEQRRRSRACDCLVVRVTPDLGERIALSGEKALIEEVFPETGDVMCNSVNAGWNQDPTHVIRFPLNGYCRLNSVQVLERLFQRGFSVAASCGGGVDSSQFRQTLAGLLASEMAYFSTVFKMDATLTAEVREADKDQRFFIWCSVLSRTCSMAAQHGHRVDQLPGIQAQIPAGLGLSGQMQGCVLQGCWEESGGGLRAE</sequence>
<dbReference type="Ensembl" id="ENSPANT00000054206.2">
    <property type="protein sequence ID" value="ENSPANP00000040039.2"/>
    <property type="gene ID" value="ENSPANG00000012956.3"/>
</dbReference>
<dbReference type="Gene3D" id="3.30.710.10">
    <property type="entry name" value="Potassium Channel Kv1.1, Chain A"/>
    <property type="match status" value="1"/>
</dbReference>
<dbReference type="InterPro" id="IPR048595">
    <property type="entry name" value="KCTD1-15-like_C"/>
</dbReference>
<dbReference type="GeneID" id="101016657"/>
<evidence type="ECO:0000313" key="4">
    <source>
        <dbReference type="Proteomes" id="UP000028761"/>
    </source>
</evidence>
<dbReference type="FunFam" id="3.30.710.10:FF:000003">
    <property type="entry name" value="BTB/POZ domain-containing protein KCTD6 isoform X2"/>
    <property type="match status" value="1"/>
</dbReference>
<reference evidence="3" key="3">
    <citation type="submission" date="2025-09" db="UniProtKB">
        <authorList>
            <consortium name="Ensembl"/>
        </authorList>
    </citation>
    <scope>IDENTIFICATION</scope>
</reference>
<dbReference type="InterPro" id="IPR045904">
    <property type="entry name" value="KCTD15_T1-type_BTB"/>
</dbReference>
<dbReference type="PANTHER" id="PTHR14499:SF27">
    <property type="entry name" value="BTB_POZ DOMAIN-CONTAINING PROTEIN KCTD15"/>
    <property type="match status" value="1"/>
</dbReference>
<dbReference type="GeneTree" id="ENSGT00910000146490"/>
<dbReference type="InterPro" id="IPR003131">
    <property type="entry name" value="T1-type_BTB"/>
</dbReference>
<dbReference type="RefSeq" id="XP_031515543.1">
    <property type="nucleotide sequence ID" value="XM_031659683.1"/>
</dbReference>
<dbReference type="CTD" id="79047"/>
<reference evidence="3 4" key="1">
    <citation type="submission" date="2012-03" db="EMBL/GenBank/DDBJ databases">
        <title>Whole Genome Assembly of Papio anubis.</title>
        <authorList>
            <person name="Liu Y.L."/>
            <person name="Abraham K.A."/>
            <person name="Akbar H.A."/>
            <person name="Ali S.A."/>
            <person name="Anosike U.A."/>
            <person name="Aqrawi P.A."/>
            <person name="Arias F.A."/>
            <person name="Attaway T.A."/>
            <person name="Awwad R.A."/>
            <person name="Babu C.B."/>
            <person name="Bandaranaike D.B."/>
            <person name="Battles P.B."/>
            <person name="Bell A.B."/>
            <person name="Beltran B.B."/>
            <person name="Berhane-Mersha D.B."/>
            <person name="Bess C.B."/>
            <person name="Bickham C.B."/>
            <person name="Bolden T.B."/>
            <person name="Carter K.C."/>
            <person name="Chau D.C."/>
            <person name="Chavez A.C."/>
            <person name="Clerc-Blankenburg K.C."/>
            <person name="Coyle M.C."/>
            <person name="Dao M.D."/>
            <person name="Davila M.L.D."/>
            <person name="Davy-Carroll L.D."/>
            <person name="Denson S.D."/>
            <person name="Dinh H.D."/>
            <person name="Fernandez S.F."/>
            <person name="Fernando P.F."/>
            <person name="Forbes L.F."/>
            <person name="Francis C.F."/>
            <person name="Francisco L.F."/>
            <person name="Fu Q.F."/>
            <person name="Garcia-Iii R.G."/>
            <person name="Garrett T.G."/>
            <person name="Gross S.G."/>
            <person name="Gubbala S.G."/>
            <person name="Hirani K.H."/>
            <person name="Hogues M.H."/>
            <person name="Hollins B.H."/>
            <person name="Jackson L.J."/>
            <person name="Javaid M.J."/>
            <person name="Jhangiani S.J."/>
            <person name="Johnson A.J."/>
            <person name="Johnson B.J."/>
            <person name="Jones J.J."/>
            <person name="Joshi V.J."/>
            <person name="Kalu J.K."/>
            <person name="Khan N.K."/>
            <person name="Korchina V.K."/>
            <person name="Kovar C.K."/>
            <person name="Lago L.L."/>
            <person name="Lara F.L."/>
            <person name="Le T.-K.L."/>
            <person name="Lee S.L."/>
            <person name="Legall-Iii F.L."/>
            <person name="Lemon S.L."/>
            <person name="Liu J.L."/>
            <person name="Liu Y.-S.L."/>
            <person name="Liyanage D.L."/>
            <person name="Lopez J.L."/>
            <person name="Lorensuhewa L.L."/>
            <person name="Mata R.M."/>
            <person name="Mathew T.M."/>
            <person name="Mercado C.M."/>
            <person name="Mercado I.M."/>
            <person name="Morales K.M."/>
            <person name="Morgan M.M."/>
            <person name="Munidasa M.M."/>
            <person name="Ngo D.N."/>
            <person name="Nguyen L.N."/>
            <person name="Nguyen T.N."/>
            <person name="Nguyen N.N."/>
            <person name="Obregon M.O."/>
            <person name="Okwuonu G.O."/>
            <person name="Ongeri F.O."/>
            <person name="Onwere C.O."/>
            <person name="Osifeso I.O."/>
            <person name="Parra A.P."/>
            <person name="Patil S.P."/>
            <person name="Perez A.P."/>
            <person name="Perez Y.P."/>
            <person name="Pham C.P."/>
            <person name="Pu L.-L.P."/>
            <person name="Puazo M.P."/>
            <person name="Quiroz J.Q."/>
            <person name="Rouhana J.R."/>
            <person name="Ruiz M.R."/>
            <person name="Ruiz S.-J.R."/>
            <person name="Saada N.S."/>
            <person name="Santibanez J.S."/>
            <person name="Scheel M.S."/>
            <person name="Schneider B.S."/>
            <person name="Simmons D.S."/>
            <person name="Sisson I.S."/>
            <person name="Tang L.-Y.T."/>
            <person name="Thornton R.T."/>
            <person name="Tisius J.T."/>
            <person name="Toledanes G.T."/>
            <person name="Trejos Z.T."/>
            <person name="Usmani K.U."/>
            <person name="Varghese R.V."/>
            <person name="Vattathil S.V."/>
            <person name="Vee V.V."/>
            <person name="Walker D.W."/>
            <person name="Weissenberger G.W."/>
            <person name="White C.W."/>
            <person name="Williams A.W."/>
            <person name="Woodworth J.W."/>
            <person name="Wright R.W."/>
            <person name="Zhu Y.Z."/>
            <person name="Han Y.H."/>
            <person name="Newsham I.N."/>
            <person name="Nazareth L.N."/>
            <person name="Worley K.W."/>
            <person name="Muzny D.M."/>
            <person name="Rogers J.R."/>
            <person name="Gibbs R.G."/>
        </authorList>
    </citation>
    <scope>NUCLEOTIDE SEQUENCE [LARGE SCALE GENOMIC DNA]</scope>
</reference>